<keyword evidence="3" id="KW-1185">Reference proteome</keyword>
<feature type="compositionally biased region" description="Acidic residues" evidence="1">
    <location>
        <begin position="196"/>
        <end position="212"/>
    </location>
</feature>
<feature type="region of interest" description="Disordered" evidence="1">
    <location>
        <begin position="459"/>
        <end position="538"/>
    </location>
</feature>
<feature type="region of interest" description="Disordered" evidence="1">
    <location>
        <begin position="259"/>
        <end position="281"/>
    </location>
</feature>
<organism evidence="2 3">
    <name type="scientific">Tilletia walkeri</name>
    <dbReference type="NCBI Taxonomy" id="117179"/>
    <lineage>
        <taxon>Eukaryota</taxon>
        <taxon>Fungi</taxon>
        <taxon>Dikarya</taxon>
        <taxon>Basidiomycota</taxon>
        <taxon>Ustilaginomycotina</taxon>
        <taxon>Exobasidiomycetes</taxon>
        <taxon>Tilletiales</taxon>
        <taxon>Tilletiaceae</taxon>
        <taxon>Tilletia</taxon>
    </lineage>
</organism>
<proteinExistence type="predicted"/>
<accession>A0A8X7T3T4</accession>
<evidence type="ECO:0000313" key="2">
    <source>
        <dbReference type="EMBL" id="KAE8267088.1"/>
    </source>
</evidence>
<feature type="compositionally biased region" description="Low complexity" evidence="1">
    <location>
        <begin position="484"/>
        <end position="498"/>
    </location>
</feature>
<evidence type="ECO:0000313" key="3">
    <source>
        <dbReference type="Proteomes" id="UP000078113"/>
    </source>
</evidence>
<feature type="region of interest" description="Disordered" evidence="1">
    <location>
        <begin position="92"/>
        <end position="247"/>
    </location>
</feature>
<dbReference type="EMBL" id="LWDG02000260">
    <property type="protein sequence ID" value="KAE8267088.1"/>
    <property type="molecule type" value="Genomic_DNA"/>
</dbReference>
<evidence type="ECO:0000256" key="1">
    <source>
        <dbReference type="SAM" id="MobiDB-lite"/>
    </source>
</evidence>
<feature type="compositionally biased region" description="Low complexity" evidence="1">
    <location>
        <begin position="259"/>
        <end position="277"/>
    </location>
</feature>
<protein>
    <submittedName>
        <fullName evidence="2">Uncharacterized protein</fullName>
    </submittedName>
</protein>
<feature type="compositionally biased region" description="Polar residues" evidence="1">
    <location>
        <begin position="134"/>
        <end position="143"/>
    </location>
</feature>
<dbReference type="Proteomes" id="UP000078113">
    <property type="component" value="Unassembled WGS sequence"/>
</dbReference>
<feature type="compositionally biased region" description="Basic and acidic residues" evidence="1">
    <location>
        <begin position="144"/>
        <end position="153"/>
    </location>
</feature>
<gene>
    <name evidence="2" type="ORF">A4X09_0g5256</name>
</gene>
<name>A0A8X7T3T4_9BASI</name>
<sequence length="563" mass="58513">MSPADQGDRIPSADVSPTTAVIALPLAEDDVDPDLAKSFGIHHLHLHNTNTNQPPSADADLTVLRPAFWRRKSEEEFLKATVVCVSKGNTSLRSRDGSFSGGEGIVGSPKPSCLKRSPSAPHRPPHSLGLTALRSKSVTSSTCDGRRAVRFDSKPPAAAFTHSGKDYDRTPIESTQGKGGDLDVSLPPRGGSLSPDLDDGDGDGEDGADVEEGTALSAPTSTSANVGRLFPATFSPEPEHASPSFASYSEATSTSSASSVFYDSDSSATSTNSSGANELSSYKSADGGDCFTSLIGGINNEKGEMDLASTTTTLGPSKWAASVPCSTEVERAMLRRKLEFGGRWMKNFALSFDEDVTPTTTTTSLAAVTTVVTAAEMEPSSYSIVTVGMGVGVGLDPFEHETPNSSDLSVLSSTLCGSSVEGGSIVAEDSGSGTSGRCAFSKVLSKTFLPISSACRRFDDRDEESTPDTTPTEIPSNGFPSWAGESTMSMPMTSPGSSPEKDGKSLCRTTSASTTTKKKKKTRCLNASGGSEGNAGGEKASAFACRRDFLLENVMGGGALDGF</sequence>
<comment type="caution">
    <text evidence="2">The sequence shown here is derived from an EMBL/GenBank/DDBJ whole genome shotgun (WGS) entry which is preliminary data.</text>
</comment>
<reference evidence="2" key="1">
    <citation type="submission" date="2016-04" db="EMBL/GenBank/DDBJ databases">
        <authorList>
            <person name="Nguyen H.D."/>
            <person name="Samba Siva P."/>
            <person name="Cullis J."/>
            <person name="Levesque C.A."/>
            <person name="Hambleton S."/>
        </authorList>
    </citation>
    <scope>NUCLEOTIDE SEQUENCE</scope>
    <source>
        <strain evidence="2">DAOMC 236422</strain>
    </source>
</reference>
<dbReference type="AlphaFoldDB" id="A0A8X7T3T4"/>
<reference evidence="2" key="2">
    <citation type="journal article" date="2019" name="IMA Fungus">
        <title>Genome sequencing and comparison of five Tilletia species to identify candidate genes for the detection of regulated species infecting wheat.</title>
        <authorList>
            <person name="Nguyen H.D.T."/>
            <person name="Sultana T."/>
            <person name="Kesanakurti P."/>
            <person name="Hambleton S."/>
        </authorList>
    </citation>
    <scope>NUCLEOTIDE SEQUENCE</scope>
    <source>
        <strain evidence="2">DAOMC 236422</strain>
    </source>
</reference>